<evidence type="ECO:0000256" key="3">
    <source>
        <dbReference type="PROSITE-ProRule" id="PRU00289"/>
    </source>
</evidence>
<evidence type="ECO:0000256" key="5">
    <source>
        <dbReference type="SAM" id="Phobius"/>
    </source>
</evidence>
<keyword evidence="7" id="KW-0132">Cell division</keyword>
<feature type="region of interest" description="Disordered" evidence="4">
    <location>
        <begin position="16"/>
        <end position="90"/>
    </location>
</feature>
<organism evidence="7 8">
    <name type="scientific">Frankia umida</name>
    <dbReference type="NCBI Taxonomy" id="573489"/>
    <lineage>
        <taxon>Bacteria</taxon>
        <taxon>Bacillati</taxon>
        <taxon>Actinomycetota</taxon>
        <taxon>Actinomycetes</taxon>
        <taxon>Frankiales</taxon>
        <taxon>Frankiaceae</taxon>
        <taxon>Frankia</taxon>
    </lineage>
</organism>
<evidence type="ECO:0000313" key="7">
    <source>
        <dbReference type="EMBL" id="MCK9874577.1"/>
    </source>
</evidence>
<dbReference type="SMART" id="SM00382">
    <property type="entry name" value="AAA"/>
    <property type="match status" value="3"/>
</dbReference>
<keyword evidence="7" id="KW-0131">Cell cycle</keyword>
<protein>
    <submittedName>
        <fullName evidence="7">Cell division protein FtsK</fullName>
    </submittedName>
</protein>
<gene>
    <name evidence="7" type="ORF">MXD59_02065</name>
</gene>
<feature type="domain" description="FtsK" evidence="6">
    <location>
        <begin position="1092"/>
        <end position="1290"/>
    </location>
</feature>
<evidence type="ECO:0000256" key="4">
    <source>
        <dbReference type="SAM" id="MobiDB-lite"/>
    </source>
</evidence>
<dbReference type="GO" id="GO:0051301">
    <property type="term" value="P:cell division"/>
    <property type="evidence" value="ECO:0007669"/>
    <property type="project" value="UniProtKB-KW"/>
</dbReference>
<feature type="binding site" evidence="3">
    <location>
        <begin position="1109"/>
        <end position="1116"/>
    </location>
    <ligand>
        <name>ATP</name>
        <dbReference type="ChEBI" id="CHEBI:30616"/>
    </ligand>
</feature>
<evidence type="ECO:0000256" key="2">
    <source>
        <dbReference type="ARBA" id="ARBA00022840"/>
    </source>
</evidence>
<dbReference type="RefSeq" id="WP_248823196.1">
    <property type="nucleotide sequence ID" value="NZ_JALKFT010000001.1"/>
</dbReference>
<dbReference type="PROSITE" id="PS50901">
    <property type="entry name" value="FTSK"/>
    <property type="match status" value="2"/>
</dbReference>
<feature type="domain" description="FtsK" evidence="6">
    <location>
        <begin position="748"/>
        <end position="940"/>
    </location>
</feature>
<dbReference type="Pfam" id="PF01580">
    <property type="entry name" value="FtsK_SpoIIIE"/>
    <property type="match status" value="2"/>
</dbReference>
<feature type="compositionally biased region" description="Low complexity" evidence="4">
    <location>
        <begin position="22"/>
        <end position="60"/>
    </location>
</feature>
<keyword evidence="5" id="KW-0812">Transmembrane</keyword>
<feature type="transmembrane region" description="Helical" evidence="5">
    <location>
        <begin position="363"/>
        <end position="380"/>
    </location>
</feature>
<evidence type="ECO:0000256" key="1">
    <source>
        <dbReference type="ARBA" id="ARBA00022741"/>
    </source>
</evidence>
<reference evidence="7 8" key="1">
    <citation type="submission" date="2022-04" db="EMBL/GenBank/DDBJ databases">
        <title>Genome diversity in the genus Frankia.</title>
        <authorList>
            <person name="Carlos-Shanley C."/>
            <person name="Hahn D."/>
        </authorList>
    </citation>
    <scope>NUCLEOTIDE SEQUENCE [LARGE SCALE GENOMIC DNA]</scope>
    <source>
        <strain evidence="7 8">Ag45/Mut15</strain>
    </source>
</reference>
<dbReference type="EMBL" id="JALKFT010000001">
    <property type="protein sequence ID" value="MCK9874577.1"/>
    <property type="molecule type" value="Genomic_DNA"/>
</dbReference>
<keyword evidence="5" id="KW-0472">Membrane</keyword>
<keyword evidence="8" id="KW-1185">Reference proteome</keyword>
<dbReference type="InterPro" id="IPR050206">
    <property type="entry name" value="FtsK/SpoIIIE/SftA"/>
</dbReference>
<comment type="caution">
    <text evidence="7">The sequence shown here is derived from an EMBL/GenBank/DDBJ whole genome shotgun (WGS) entry which is preliminary data.</text>
</comment>
<feature type="region of interest" description="Disordered" evidence="4">
    <location>
        <begin position="1005"/>
        <end position="1029"/>
    </location>
</feature>
<proteinExistence type="predicted"/>
<evidence type="ECO:0000259" key="6">
    <source>
        <dbReference type="PROSITE" id="PS50901"/>
    </source>
</evidence>
<dbReference type="PANTHER" id="PTHR22683:SF1">
    <property type="entry name" value="TYPE VII SECRETION SYSTEM PROTEIN ESSC"/>
    <property type="match status" value="1"/>
</dbReference>
<sequence>MSADVILTIEADAAQRTRTRHPLAPAAGLPGPLAPTGPGTAGVTSGPLGLLGTPGTPGTAGTLGGQRSTPAGLAGESGRPGAAGTGGGEPGDMLVRLRPTDSVRELAAGLAETEQRCFLGGRALDPAETVRASGITPGQRIGLGAPAGPVEPLAPAVRADRTFELHVVGGPRAGRIWRLGLGAHDIGAAEGVTVRLLDPGVPPLAAVLHIGQQGQTWLSELAPDGVATTQPRPPQMTFTDDHRAAMRVQPRDLPLPPLPPDWPPYGPDAPGSVPWAVGEDLVVGPLLLRLAERFEPDTDVSPSEDVLGLDFNRPPRLVPPLLTSRKRFPTPPTPPNRRPIPLLLMLAPLLLGLAFVWFFNSYFFLVIMLFSPLLAFANWLQDRRSGRRRFRAESARYRGTRAEAELALAVAVRGERQARCAASPDPALVGLTASCPGHRLWERRRTDPDHLLLRVGTVDQPSLIEVDDPALDDHDRRLRWNVPQVPLALDLAALGVVGVAGERATLHALGRWLLTQCAVLHSPRDTQIVVLTDAAGRTSWEWVRWLPHVRPPREMGEGAPPVLIGNDPETIAHRVAELQAQIRARTVARGSALGPVMFAQPDVVVLADGARRLRDVPGMIQVLTEGPAVRVFSICLDAEIRLLPEECTSVVVCEHDELSVRRSDVPELTGIRPDLVGADWCDGVARALAPLRDITPAAADGLPDQTRLLELLGLAGPDQPEPPDPGRIAAAWETHPASTRFPLGVGFDGPVVLDIVRDGPHALVAGTTGAGKSELLQTLVGSLAAHNRPDELVFVLVDYKGGSAFRGCARLPHTLGMVTDLDPALAVRALESLAAELRRREVMLAEAAAKDIIHYRALRTRDPRLPALPRLMLVIDEFATLAREVPDFIPGLVSLAQRGRSLGIHLVLATQRPAGVVTGDIRANTNLRIALRVTDPMESTDVVDTKDAALIPAATPGRALARLAHRSTVLFQTAYCGAPAGGAAPEQTPEGARVVRAVPLTWTALGRPRPALDEEDDPSEGGPGEPDELAPTELDLLVELIRGAAEQTSYQAQPSPWLPALAGRILFEDLRRLGGPHAVPYALEDVPHQQVQRPVSCDLATFGHLFVIGTQRSGRSQVLRTLAAGLAHTRSCADVHLYGVDAAGGALAVLTELPHTGAVITGSDLERLGRLLNRLTAELARRQGLLGQYSCADLNELRTAMPEGERPAHILLFVDGWDSLAATLPETDGGWRYESLLTLLREGTAAGIHVVATSDRGLLAGRAGALNDHRILLRMGERTDYTTIRVPQQRIPAHVPPGRGWHSTNQAELQIALLDPDPSGQAQATALRRIGVRALARDRDVPAERRAFPVAALPGALTFADALERVAVADRRPLQALLGLGGDEAAPVLLDFAGRSHTFLVAGPPGSGRSNTLATIAVSLLTGGTNLVVLTPRESPLRRLAAHPQVRLAAPEVLTGAEPLTVEGPAVLIVDDVDLFGFNSPLEPALRPIVASGRDRGVGLAYAGSGEVLSQAISGWLGEARRSRQGVLLAPQSSLEGDLVGCRIPPSLLRGGIRPGRGYVADAAGTLRAIVIPHTVLK</sequence>
<dbReference type="PANTHER" id="PTHR22683">
    <property type="entry name" value="SPORULATION PROTEIN RELATED"/>
    <property type="match status" value="1"/>
</dbReference>
<feature type="transmembrane region" description="Helical" evidence="5">
    <location>
        <begin position="340"/>
        <end position="357"/>
    </location>
</feature>
<dbReference type="InterPro" id="IPR027417">
    <property type="entry name" value="P-loop_NTPase"/>
</dbReference>
<feature type="compositionally biased region" description="Acidic residues" evidence="4">
    <location>
        <begin position="1013"/>
        <end position="1029"/>
    </location>
</feature>
<keyword evidence="2 3" id="KW-0067">ATP-binding</keyword>
<dbReference type="Proteomes" id="UP001201873">
    <property type="component" value="Unassembled WGS sequence"/>
</dbReference>
<keyword evidence="5" id="KW-1133">Transmembrane helix</keyword>
<dbReference type="InterPro" id="IPR003593">
    <property type="entry name" value="AAA+_ATPase"/>
</dbReference>
<feature type="binding site" evidence="3">
    <location>
        <begin position="766"/>
        <end position="773"/>
    </location>
    <ligand>
        <name>ATP</name>
        <dbReference type="ChEBI" id="CHEBI:30616"/>
    </ligand>
</feature>
<evidence type="ECO:0000313" key="8">
    <source>
        <dbReference type="Proteomes" id="UP001201873"/>
    </source>
</evidence>
<dbReference type="CDD" id="cd01127">
    <property type="entry name" value="TrwB_TraG_TraD_VirD4"/>
    <property type="match status" value="1"/>
</dbReference>
<keyword evidence="1 3" id="KW-0547">Nucleotide-binding</keyword>
<dbReference type="SUPFAM" id="SSF52540">
    <property type="entry name" value="P-loop containing nucleoside triphosphate hydrolases"/>
    <property type="match status" value="3"/>
</dbReference>
<dbReference type="InterPro" id="IPR002543">
    <property type="entry name" value="FtsK_dom"/>
</dbReference>
<dbReference type="Gene3D" id="3.40.50.300">
    <property type="entry name" value="P-loop containing nucleotide triphosphate hydrolases"/>
    <property type="match status" value="4"/>
</dbReference>
<accession>A0ABT0JSN4</accession>
<name>A0ABT0JSN4_9ACTN</name>
<feature type="compositionally biased region" description="Gly residues" evidence="4">
    <location>
        <begin position="81"/>
        <end position="90"/>
    </location>
</feature>